<dbReference type="InterPro" id="IPR015892">
    <property type="entry name" value="Carbonic_anhydrase_CS"/>
</dbReference>
<dbReference type="EMBL" id="FOSD01000006">
    <property type="protein sequence ID" value="SFK30510.1"/>
    <property type="molecule type" value="Genomic_DNA"/>
</dbReference>
<evidence type="ECO:0000256" key="3">
    <source>
        <dbReference type="ARBA" id="ARBA00012925"/>
    </source>
</evidence>
<dbReference type="Pfam" id="PF00484">
    <property type="entry name" value="Pro_CA"/>
    <property type="match status" value="1"/>
</dbReference>
<dbReference type="Proteomes" id="UP000198841">
    <property type="component" value="Unassembled WGS sequence"/>
</dbReference>
<reference evidence="9 10" key="1">
    <citation type="submission" date="2016-10" db="EMBL/GenBank/DDBJ databases">
        <authorList>
            <person name="Varghese N."/>
            <person name="Submissions S."/>
        </authorList>
    </citation>
    <scope>NUCLEOTIDE SEQUENCE [LARGE SCALE GENOMIC DNA]</scope>
    <source>
        <strain evidence="9 10">YR512</strain>
    </source>
</reference>
<evidence type="ECO:0000313" key="10">
    <source>
        <dbReference type="Proteomes" id="UP000198841"/>
    </source>
</evidence>
<accession>A0A1I3YFG1</accession>
<dbReference type="PROSITE" id="PS00705">
    <property type="entry name" value="PROK_CO2_ANHYDRASE_2"/>
    <property type="match status" value="1"/>
</dbReference>
<evidence type="ECO:0000256" key="1">
    <source>
        <dbReference type="ARBA" id="ARBA00001947"/>
    </source>
</evidence>
<evidence type="ECO:0000313" key="9">
    <source>
        <dbReference type="EMBL" id="SFK30510.1"/>
    </source>
</evidence>
<dbReference type="PANTHER" id="PTHR11002">
    <property type="entry name" value="CARBONIC ANHYDRASE"/>
    <property type="match status" value="1"/>
</dbReference>
<dbReference type="SUPFAM" id="SSF53056">
    <property type="entry name" value="beta-carbonic anhydrase, cab"/>
    <property type="match status" value="1"/>
</dbReference>
<sequence length="211" mass="23786">MPNATLELLLARNRIHAARVSRHDAEYFSRHEAGQAPRCLWIGCADSRVPVDTLVQASPGELFVMRNVANQVLAEDDSIMSGIEYALNTLRVDTVIICGHTHCGGVDFAGLMAVVPGEEKKDTPLTRQMFPLSQALRQQIKQHPEWRQLSKDHLKRFFVEANVRQQIVHLQQTSLFQSAKRQRPLEIFGCIYDLKTGILDVLSDENGENTL</sequence>
<comment type="caution">
    <text evidence="9">The sequence shown here is derived from an EMBL/GenBank/DDBJ whole genome shotgun (WGS) entry which is preliminary data.</text>
</comment>
<evidence type="ECO:0000256" key="5">
    <source>
        <dbReference type="ARBA" id="ARBA00022833"/>
    </source>
</evidence>
<proteinExistence type="inferred from homology"/>
<evidence type="ECO:0000256" key="7">
    <source>
        <dbReference type="ARBA" id="ARBA00048348"/>
    </source>
</evidence>
<dbReference type="RefSeq" id="WP_008106859.1">
    <property type="nucleotide sequence ID" value="NZ_FOSD01000006.1"/>
</dbReference>
<comment type="cofactor">
    <cofactor evidence="1">
        <name>Zn(2+)</name>
        <dbReference type="ChEBI" id="CHEBI:29105"/>
    </cofactor>
</comment>
<keyword evidence="5 8" id="KW-0862">Zinc</keyword>
<evidence type="ECO:0000256" key="8">
    <source>
        <dbReference type="RuleBase" id="RU003956"/>
    </source>
</evidence>
<dbReference type="SMART" id="SM00947">
    <property type="entry name" value="Pro_CA"/>
    <property type="match status" value="1"/>
</dbReference>
<comment type="catalytic activity">
    <reaction evidence="7 8">
        <text>hydrogencarbonate + H(+) = CO2 + H2O</text>
        <dbReference type="Rhea" id="RHEA:10748"/>
        <dbReference type="ChEBI" id="CHEBI:15377"/>
        <dbReference type="ChEBI" id="CHEBI:15378"/>
        <dbReference type="ChEBI" id="CHEBI:16526"/>
        <dbReference type="ChEBI" id="CHEBI:17544"/>
        <dbReference type="EC" id="4.2.1.1"/>
    </reaction>
</comment>
<dbReference type="Gene3D" id="3.40.1050.10">
    <property type="entry name" value="Carbonic anhydrase"/>
    <property type="match status" value="1"/>
</dbReference>
<dbReference type="InterPro" id="IPR001765">
    <property type="entry name" value="Carbonic_anhydrase"/>
</dbReference>
<dbReference type="PANTHER" id="PTHR11002:SF76">
    <property type="entry name" value="CARBONIC ANHYDRASE"/>
    <property type="match status" value="1"/>
</dbReference>
<comment type="similarity">
    <text evidence="2 8">Belongs to the beta-class carbonic anhydrase family.</text>
</comment>
<comment type="function">
    <text evidence="8">Reversible hydration of carbon dioxide.</text>
</comment>
<keyword evidence="10" id="KW-1185">Reference proteome</keyword>
<keyword evidence="4" id="KW-0479">Metal-binding</keyword>
<keyword evidence="6 8" id="KW-0456">Lyase</keyword>
<evidence type="ECO:0000256" key="6">
    <source>
        <dbReference type="ARBA" id="ARBA00023239"/>
    </source>
</evidence>
<dbReference type="EC" id="4.2.1.1" evidence="3 8"/>
<name>A0A1I3YFG1_9GAMM</name>
<protein>
    <recommendedName>
        <fullName evidence="3 8">Carbonic anhydrase</fullName>
        <ecNumber evidence="3 8">4.2.1.1</ecNumber>
    </recommendedName>
    <alternativeName>
        <fullName evidence="8">Carbonate dehydratase</fullName>
    </alternativeName>
</protein>
<evidence type="ECO:0000256" key="4">
    <source>
        <dbReference type="ARBA" id="ARBA00022723"/>
    </source>
</evidence>
<evidence type="ECO:0000256" key="2">
    <source>
        <dbReference type="ARBA" id="ARBA00006217"/>
    </source>
</evidence>
<gene>
    <name evidence="9" type="ORF">SAMN05518863_10642</name>
</gene>
<dbReference type="InterPro" id="IPR036874">
    <property type="entry name" value="Carbonic_anhydrase_sf"/>
</dbReference>
<organism evidence="9 10">
    <name type="scientific">Candidatus Pantoea symbiotica</name>
    <dbReference type="NCBI Taxonomy" id="1884370"/>
    <lineage>
        <taxon>Bacteria</taxon>
        <taxon>Pseudomonadati</taxon>
        <taxon>Pseudomonadota</taxon>
        <taxon>Gammaproteobacteria</taxon>
        <taxon>Enterobacterales</taxon>
        <taxon>Erwiniaceae</taxon>
        <taxon>Pantoea</taxon>
    </lineage>
</organism>